<dbReference type="Proteomes" id="UP000182725">
    <property type="component" value="Unassembled WGS sequence"/>
</dbReference>
<protein>
    <submittedName>
        <fullName evidence="1">Uncharacterized protein</fullName>
    </submittedName>
</protein>
<dbReference type="EMBL" id="FNTV01000002">
    <property type="protein sequence ID" value="SEF11286.1"/>
    <property type="molecule type" value="Genomic_DNA"/>
</dbReference>
<proteinExistence type="predicted"/>
<evidence type="ECO:0000313" key="2">
    <source>
        <dbReference type="Proteomes" id="UP000182725"/>
    </source>
</evidence>
<organism evidence="1 2">
    <name type="scientific">Arthrobacter alpinus</name>
    <dbReference type="NCBI Taxonomy" id="656366"/>
    <lineage>
        <taxon>Bacteria</taxon>
        <taxon>Bacillati</taxon>
        <taxon>Actinomycetota</taxon>
        <taxon>Actinomycetes</taxon>
        <taxon>Micrococcales</taxon>
        <taxon>Micrococcaceae</taxon>
        <taxon>Arthrobacter</taxon>
    </lineage>
</organism>
<gene>
    <name evidence="1" type="ORF">SAMN04489740_4087</name>
</gene>
<reference evidence="1 2" key="1">
    <citation type="submission" date="2016-10" db="EMBL/GenBank/DDBJ databases">
        <authorList>
            <person name="de Groot N.N."/>
        </authorList>
    </citation>
    <scope>NUCLEOTIDE SEQUENCE [LARGE SCALE GENOMIC DNA]</scope>
    <source>
        <strain evidence="1 2">DSM 22274</strain>
    </source>
</reference>
<evidence type="ECO:0000313" key="1">
    <source>
        <dbReference type="EMBL" id="SEF11286.1"/>
    </source>
</evidence>
<dbReference type="RefSeq" id="WP_074713534.1">
    <property type="nucleotide sequence ID" value="NZ_FNTV01000002.1"/>
</dbReference>
<accession>A0A1H5PBY3</accession>
<sequence length="177" mass="20223">MPDYIDTLIRTVIDASEASTWSDAVLEWTIYNLEEDPRGQGVCVCGHPHLVQMFTIRNVLNGRTLHPIGNECVKKFERKDLKLDAALLGDLYKLRNAINEGEAELTSAYFSRTLLADLNARGAFTPDDYSQDGGYSFMVNMFNKRNKDELTGKQRFRTKKLLVGKIFPFVRADERLR</sequence>
<name>A0A1H5PBY3_9MICC</name>
<dbReference type="AlphaFoldDB" id="A0A1H5PBY3"/>